<keyword evidence="3" id="KW-1185">Reference proteome</keyword>
<accession>A0A2V4BJG3</accession>
<feature type="transmembrane region" description="Helical" evidence="1">
    <location>
        <begin position="31"/>
        <end position="49"/>
    </location>
</feature>
<name>A0A2V4BJG3_9FLAO</name>
<organism evidence="2 3">
    <name type="scientific">Flavobacterium cheongpyeongense</name>
    <dbReference type="NCBI Taxonomy" id="2212651"/>
    <lineage>
        <taxon>Bacteria</taxon>
        <taxon>Pseudomonadati</taxon>
        <taxon>Bacteroidota</taxon>
        <taxon>Flavobacteriia</taxon>
        <taxon>Flavobacteriales</taxon>
        <taxon>Flavobacteriaceae</taxon>
        <taxon>Flavobacterium</taxon>
    </lineage>
</organism>
<evidence type="ECO:0000256" key="1">
    <source>
        <dbReference type="SAM" id="Phobius"/>
    </source>
</evidence>
<dbReference type="EMBL" id="QJHK01000026">
    <property type="protein sequence ID" value="PXY39039.1"/>
    <property type="molecule type" value="Genomic_DNA"/>
</dbReference>
<feature type="transmembrane region" description="Helical" evidence="1">
    <location>
        <begin position="61"/>
        <end position="81"/>
    </location>
</feature>
<keyword evidence="1" id="KW-1133">Transmembrane helix</keyword>
<feature type="transmembrane region" description="Helical" evidence="1">
    <location>
        <begin position="300"/>
        <end position="319"/>
    </location>
</feature>
<feature type="transmembrane region" description="Helical" evidence="1">
    <location>
        <begin position="7"/>
        <end position="25"/>
    </location>
</feature>
<feature type="transmembrane region" description="Helical" evidence="1">
    <location>
        <begin position="122"/>
        <end position="140"/>
    </location>
</feature>
<feature type="transmembrane region" description="Helical" evidence="1">
    <location>
        <begin position="236"/>
        <end position="254"/>
    </location>
</feature>
<evidence type="ECO:0000313" key="2">
    <source>
        <dbReference type="EMBL" id="PXY39039.1"/>
    </source>
</evidence>
<proteinExistence type="predicted"/>
<comment type="caution">
    <text evidence="2">The sequence shown here is derived from an EMBL/GenBank/DDBJ whole genome shotgun (WGS) entry which is preliminary data.</text>
</comment>
<protein>
    <submittedName>
        <fullName evidence="2">Uncharacterized protein</fullName>
    </submittedName>
</protein>
<feature type="transmembrane region" description="Helical" evidence="1">
    <location>
        <begin position="146"/>
        <end position="167"/>
    </location>
</feature>
<dbReference type="Proteomes" id="UP000247903">
    <property type="component" value="Unassembled WGS sequence"/>
</dbReference>
<sequence>MTKANKIEVLNIILILISLFLSLMIPFELFLFSYAVLGPLHYLTEINWLHQKSYFVQERKYISILIVLAIAITFLVLFKYLKLEALFSGYLSNYFMLLFGVFLVTSFLFSIGLVLFKESKKIFLTLIFAFSFGLLFLKFFPFSFFIISIFLPTIIHVYFFTLLFMILGTLKGRSVYSVITIVILILIPLFISYNPFQFVFHTSELVKDIFLETGFKNVIVSLNQILNNISISYFDFNAVVIIKIQTFIAFSYTYHYLNWFSKTSIIGWDRNMPRSYLVCILILWLASVALYIYSYKIGVMVLYFLSMLHVIIEFPLNIISIREVFFLRKAFD</sequence>
<dbReference type="AlphaFoldDB" id="A0A2V4BJG3"/>
<keyword evidence="1" id="KW-0472">Membrane</keyword>
<feature type="transmembrane region" description="Helical" evidence="1">
    <location>
        <begin position="275"/>
        <end position="294"/>
    </location>
</feature>
<feature type="transmembrane region" description="Helical" evidence="1">
    <location>
        <begin position="93"/>
        <end position="115"/>
    </location>
</feature>
<reference evidence="2 3" key="1">
    <citation type="submission" date="2018-05" db="EMBL/GenBank/DDBJ databases">
        <title>Flavobacterium sp. strain IMCC34759, incomplete genome.</title>
        <authorList>
            <person name="Joung Y."/>
            <person name="Cho J."/>
        </authorList>
    </citation>
    <scope>NUCLEOTIDE SEQUENCE [LARGE SCALE GENOMIC DNA]</scope>
    <source>
        <strain evidence="2 3">IMCC34759</strain>
    </source>
</reference>
<gene>
    <name evidence="2" type="ORF">DMB65_19920</name>
</gene>
<evidence type="ECO:0000313" key="3">
    <source>
        <dbReference type="Proteomes" id="UP000247903"/>
    </source>
</evidence>
<feature type="transmembrane region" description="Helical" evidence="1">
    <location>
        <begin position="174"/>
        <end position="193"/>
    </location>
</feature>
<keyword evidence="1" id="KW-0812">Transmembrane</keyword>